<dbReference type="RefSeq" id="WP_161702709.1">
    <property type="nucleotide sequence ID" value="NZ_JAAAMU010000016.1"/>
</dbReference>
<reference evidence="5 6" key="1">
    <citation type="submission" date="2020-01" db="EMBL/GenBank/DDBJ databases">
        <title>Paenibacillus soybeanensis sp. nov. isolated from the nodules of soybean (Glycine max(L.) Merr).</title>
        <authorList>
            <person name="Wang H."/>
        </authorList>
    </citation>
    <scope>NUCLEOTIDE SEQUENCE [LARGE SCALE GENOMIC DNA]</scope>
    <source>
        <strain evidence="5 6">DSM 23054</strain>
    </source>
</reference>
<dbReference type="EMBL" id="JAAAMU010000016">
    <property type="protein sequence ID" value="NBC72085.1"/>
    <property type="molecule type" value="Genomic_DNA"/>
</dbReference>
<dbReference type="SUPFAM" id="SSF51445">
    <property type="entry name" value="(Trans)glycosidases"/>
    <property type="match status" value="1"/>
</dbReference>
<evidence type="ECO:0000313" key="5">
    <source>
        <dbReference type="EMBL" id="NBC72085.1"/>
    </source>
</evidence>
<comment type="similarity">
    <text evidence="1">Belongs to the glycosyl hydrolase 39 family.</text>
</comment>
<dbReference type="Pfam" id="PF01229">
    <property type="entry name" value="Glyco_hydro_39"/>
    <property type="match status" value="1"/>
</dbReference>
<evidence type="ECO:0000259" key="4">
    <source>
        <dbReference type="Pfam" id="PF01229"/>
    </source>
</evidence>
<dbReference type="InterPro" id="IPR049166">
    <property type="entry name" value="GH39_cat"/>
</dbReference>
<dbReference type="InterPro" id="IPR017853">
    <property type="entry name" value="GH"/>
</dbReference>
<dbReference type="AlphaFoldDB" id="A0A7X4YT98"/>
<dbReference type="Gene3D" id="3.20.20.80">
    <property type="entry name" value="Glycosidases"/>
    <property type="match status" value="1"/>
</dbReference>
<dbReference type="PANTHER" id="PTHR12631:SF10">
    <property type="entry name" value="BETA-XYLOSIDASE-LIKE PROTEIN-RELATED"/>
    <property type="match status" value="1"/>
</dbReference>
<organism evidence="5 6">
    <name type="scientific">Paenibacillus sacheonensis</name>
    <dbReference type="NCBI Taxonomy" id="742054"/>
    <lineage>
        <taxon>Bacteria</taxon>
        <taxon>Bacillati</taxon>
        <taxon>Bacillota</taxon>
        <taxon>Bacilli</taxon>
        <taxon>Bacillales</taxon>
        <taxon>Paenibacillaceae</taxon>
        <taxon>Paenibacillus</taxon>
    </lineage>
</organism>
<dbReference type="Proteomes" id="UP000558113">
    <property type="component" value="Unassembled WGS sequence"/>
</dbReference>
<proteinExistence type="inferred from homology"/>
<gene>
    <name evidence="5" type="ORF">GT003_24070</name>
</gene>
<feature type="domain" description="Glycosyl hydrolases family 39 N-terminal catalytic" evidence="4">
    <location>
        <begin position="72"/>
        <end position="235"/>
    </location>
</feature>
<keyword evidence="3" id="KW-0326">Glycosidase</keyword>
<keyword evidence="6" id="KW-1185">Reference proteome</keyword>
<accession>A0A7X4YT98</accession>
<dbReference type="InterPro" id="IPR051923">
    <property type="entry name" value="Glycosyl_Hydrolase_39"/>
</dbReference>
<evidence type="ECO:0000256" key="2">
    <source>
        <dbReference type="ARBA" id="ARBA00022801"/>
    </source>
</evidence>
<comment type="caution">
    <text evidence="5">The sequence shown here is derived from an EMBL/GenBank/DDBJ whole genome shotgun (WGS) entry which is preliminary data.</text>
</comment>
<sequence length="466" mass="53441">MKIELHLDRTAAGNGGIIKPLHGVNNGPIGYGSLVDVSHHYKAAEFPLVRLHDPNFPHPREIDIHTIFPDFSRDPEDPASYDFAKSDYYVRMVADTGARILWRLGESIEHTPTKYYVYPPEDYAKWAGICIGIIRHYNQGWADGFHYGIQYWEIWNEPEGGGGLMWNGTEEQYYDLYRVAAPIIKAYDPTLKIGGYSAAQAKAVPHFFERFLGMCREERLPLDFFSWHSYNDDPELVRELSLYVREGLDRHGFAETESHFNEWNFFDAQWETLFLPGNEYYRRDLFERAKNEQGASYAAAVLAVLQDCPVDEANYYDGQPTALWCGLFDYYGVPTKTYYTFLRFNELRRFARRAEAKSESEGIYVCAGVNGVIGGSEDDKENGREGGEGAVEPAAAAMISNYRGQSGFYVIGIRGLPEGERWIAEEYRTDRERTDRLAALHELDRTGLLKLFISRHTVVYLKLRRA</sequence>
<dbReference type="PANTHER" id="PTHR12631">
    <property type="entry name" value="ALPHA-L-IDURONIDASE"/>
    <property type="match status" value="1"/>
</dbReference>
<evidence type="ECO:0000256" key="1">
    <source>
        <dbReference type="ARBA" id="ARBA00008875"/>
    </source>
</evidence>
<name>A0A7X4YT98_9BACL</name>
<evidence type="ECO:0000313" key="6">
    <source>
        <dbReference type="Proteomes" id="UP000558113"/>
    </source>
</evidence>
<dbReference type="OrthoDB" id="9776971at2"/>
<evidence type="ECO:0000256" key="3">
    <source>
        <dbReference type="ARBA" id="ARBA00023295"/>
    </source>
</evidence>
<dbReference type="GO" id="GO:0004553">
    <property type="term" value="F:hydrolase activity, hydrolyzing O-glycosyl compounds"/>
    <property type="evidence" value="ECO:0007669"/>
    <property type="project" value="TreeGrafter"/>
</dbReference>
<protein>
    <recommendedName>
        <fullName evidence="4">Glycosyl hydrolases family 39 N-terminal catalytic domain-containing protein</fullName>
    </recommendedName>
</protein>
<keyword evidence="2" id="KW-0378">Hydrolase</keyword>